<keyword evidence="3 6" id="KW-0285">Flavoprotein</keyword>
<dbReference type="PANTHER" id="PTHR36118:SF1">
    <property type="entry name" value="ION-TRANSLOCATING OXIDOREDUCTASE COMPLEX SUBUNIT G"/>
    <property type="match status" value="1"/>
</dbReference>
<keyword evidence="9" id="KW-1185">Reference proteome</keyword>
<accession>A0ABS6EUG1</accession>
<dbReference type="RefSeq" id="WP_216470162.1">
    <property type="nucleotide sequence ID" value="NZ_JAHLQI010000003.1"/>
</dbReference>
<evidence type="ECO:0000256" key="5">
    <source>
        <dbReference type="ARBA" id="ARBA00022982"/>
    </source>
</evidence>
<dbReference type="InterPro" id="IPR007329">
    <property type="entry name" value="FMN-bd"/>
</dbReference>
<dbReference type="EC" id="7.-.-.-" evidence="6"/>
<dbReference type="HAMAP" id="MF_00479">
    <property type="entry name" value="RsxG_RnfG"/>
    <property type="match status" value="1"/>
</dbReference>
<evidence type="ECO:0000256" key="2">
    <source>
        <dbReference type="ARBA" id="ARBA00022553"/>
    </source>
</evidence>
<keyword evidence="6" id="KW-1133">Transmembrane helix</keyword>
<evidence type="ECO:0000256" key="3">
    <source>
        <dbReference type="ARBA" id="ARBA00022630"/>
    </source>
</evidence>
<comment type="caution">
    <text evidence="8">The sequence shown here is derived from an EMBL/GenBank/DDBJ whole genome shotgun (WGS) entry which is preliminary data.</text>
</comment>
<proteinExistence type="inferred from homology"/>
<evidence type="ECO:0000313" key="9">
    <source>
        <dbReference type="Proteomes" id="UP000783588"/>
    </source>
</evidence>
<organism evidence="8 9">
    <name type="scientific">Butyricicoccus intestinisimiae</name>
    <dbReference type="NCBI Taxonomy" id="2841509"/>
    <lineage>
        <taxon>Bacteria</taxon>
        <taxon>Bacillati</taxon>
        <taxon>Bacillota</taxon>
        <taxon>Clostridia</taxon>
        <taxon>Eubacteriales</taxon>
        <taxon>Butyricicoccaceae</taxon>
        <taxon>Butyricicoccus</taxon>
    </lineage>
</organism>
<comment type="cofactor">
    <cofactor evidence="6">
        <name>FMN</name>
        <dbReference type="ChEBI" id="CHEBI:58210"/>
    </cofactor>
</comment>
<sequence length="195" mass="19441">MAGKQKNEFVQLGGILCAITLVVALALGAVNAVTAGPIAEQNAQKIKDSLENVMPGAESEQIDVPEGTTVTTETKNATSVTILSAYKMTKDGADAGYCVEVGPTGFGGAVDTMVGIDSDGKVTGISVISASSETPGLGARSTEPEFQAQFAGQVGTEVAVAKDGGSIDALTGATITSRAVSEGVVAAAQFAAEQG</sequence>
<reference evidence="8 9" key="1">
    <citation type="submission" date="2021-06" db="EMBL/GenBank/DDBJ databases">
        <authorList>
            <person name="Sun Q."/>
            <person name="Li D."/>
        </authorList>
    </citation>
    <scope>NUCLEOTIDE SEQUENCE [LARGE SCALE GENOMIC DNA]</scope>
    <source>
        <strain evidence="8 9">MSJd-7</strain>
    </source>
</reference>
<feature type="domain" description="FMN-binding" evidence="7">
    <location>
        <begin position="105"/>
        <end position="191"/>
    </location>
</feature>
<keyword evidence="6" id="KW-0812">Transmembrane</keyword>
<dbReference type="PIRSF" id="PIRSF006091">
    <property type="entry name" value="E_trnsport_RnfG"/>
    <property type="match status" value="1"/>
</dbReference>
<evidence type="ECO:0000256" key="1">
    <source>
        <dbReference type="ARBA" id="ARBA00022448"/>
    </source>
</evidence>
<gene>
    <name evidence="6" type="primary">rnfG</name>
    <name evidence="8" type="ORF">KQI75_07735</name>
</gene>
<comment type="subunit">
    <text evidence="6">The complex is composed of six subunits: RnfA, RnfB, RnfC, RnfD, RnfE and RnfG.</text>
</comment>
<keyword evidence="4 6" id="KW-0288">FMN</keyword>
<keyword evidence="5 6" id="KW-0249">Electron transport</keyword>
<dbReference type="NCBIfam" id="TIGR01947">
    <property type="entry name" value="rnfG"/>
    <property type="match status" value="1"/>
</dbReference>
<keyword evidence="1 6" id="KW-0813">Transport</keyword>
<dbReference type="SMART" id="SM00900">
    <property type="entry name" value="FMN_bind"/>
    <property type="match status" value="1"/>
</dbReference>
<dbReference type="Pfam" id="PF04205">
    <property type="entry name" value="FMN_bind"/>
    <property type="match status" value="1"/>
</dbReference>
<comment type="similarity">
    <text evidence="6">Belongs to the RnfG family.</text>
</comment>
<name>A0ABS6EUG1_9FIRM</name>
<dbReference type="InterPro" id="IPR010209">
    <property type="entry name" value="Ion_transpt_RnfG/RsxG"/>
</dbReference>
<evidence type="ECO:0000256" key="4">
    <source>
        <dbReference type="ARBA" id="ARBA00022643"/>
    </source>
</evidence>
<dbReference type="EMBL" id="JAHLQI010000003">
    <property type="protein sequence ID" value="MBU5490510.1"/>
    <property type="molecule type" value="Genomic_DNA"/>
</dbReference>
<dbReference type="Proteomes" id="UP000783588">
    <property type="component" value="Unassembled WGS sequence"/>
</dbReference>
<feature type="modified residue" description="FMN phosphoryl threonine" evidence="6">
    <location>
        <position position="174"/>
    </location>
</feature>
<evidence type="ECO:0000313" key="8">
    <source>
        <dbReference type="EMBL" id="MBU5490510.1"/>
    </source>
</evidence>
<keyword evidence="6" id="KW-1278">Translocase</keyword>
<keyword evidence="6" id="KW-0472">Membrane</keyword>
<keyword evidence="2 6" id="KW-0597">Phosphoprotein</keyword>
<evidence type="ECO:0000256" key="6">
    <source>
        <dbReference type="HAMAP-Rule" id="MF_00479"/>
    </source>
</evidence>
<keyword evidence="6" id="KW-1003">Cell membrane</keyword>
<evidence type="ECO:0000259" key="7">
    <source>
        <dbReference type="SMART" id="SM00900"/>
    </source>
</evidence>
<dbReference type="PANTHER" id="PTHR36118">
    <property type="entry name" value="ION-TRANSLOCATING OXIDOREDUCTASE COMPLEX SUBUNIT G"/>
    <property type="match status" value="1"/>
</dbReference>
<comment type="function">
    <text evidence="6">Part of a membrane-bound complex that couples electron transfer with translocation of ions across the membrane.</text>
</comment>
<comment type="subcellular location">
    <subcellularLocation>
        <location evidence="6">Cell membrane</location>
        <topology evidence="6">Single-pass membrane protein</topology>
    </subcellularLocation>
</comment>
<protein>
    <recommendedName>
        <fullName evidence="6">Ion-translocating oxidoreductase complex subunit G</fullName>
        <ecNumber evidence="6">7.-.-.-</ecNumber>
    </recommendedName>
    <alternativeName>
        <fullName evidence="6">Rnf electron transport complex subunit G</fullName>
    </alternativeName>
</protein>